<organism evidence="4 5">
    <name type="scientific">Chrysochromulina tobinii</name>
    <dbReference type="NCBI Taxonomy" id="1460289"/>
    <lineage>
        <taxon>Eukaryota</taxon>
        <taxon>Haptista</taxon>
        <taxon>Haptophyta</taxon>
        <taxon>Prymnesiophyceae</taxon>
        <taxon>Prymnesiales</taxon>
        <taxon>Chrysochromulinaceae</taxon>
        <taxon>Chrysochromulina</taxon>
    </lineage>
</organism>
<gene>
    <name evidence="4" type="ORF">Ctob_007291</name>
</gene>
<proteinExistence type="predicted"/>
<dbReference type="InterPro" id="IPR011992">
    <property type="entry name" value="EF-hand-dom_pair"/>
</dbReference>
<evidence type="ECO:0000259" key="3">
    <source>
        <dbReference type="PROSITE" id="PS50222"/>
    </source>
</evidence>
<dbReference type="InterPro" id="IPR018247">
    <property type="entry name" value="EF_Hand_1_Ca_BS"/>
</dbReference>
<feature type="domain" description="EF-hand" evidence="3">
    <location>
        <begin position="336"/>
        <end position="366"/>
    </location>
</feature>
<dbReference type="PROSITE" id="PS00018">
    <property type="entry name" value="EF_HAND_1"/>
    <property type="match status" value="3"/>
</dbReference>
<evidence type="ECO:0000313" key="4">
    <source>
        <dbReference type="EMBL" id="KOO30292.1"/>
    </source>
</evidence>
<dbReference type="Pfam" id="PF13499">
    <property type="entry name" value="EF-hand_7"/>
    <property type="match status" value="1"/>
</dbReference>
<name>A0A0M0JVB4_9EUKA</name>
<keyword evidence="1" id="KW-0677">Repeat</keyword>
<reference evidence="5" key="1">
    <citation type="journal article" date="2015" name="PLoS Genet.">
        <title>Genome Sequence and Transcriptome Analyses of Chrysochromulina tobin: Metabolic Tools for Enhanced Algal Fitness in the Prominent Order Prymnesiales (Haptophyceae).</title>
        <authorList>
            <person name="Hovde B.T."/>
            <person name="Deodato C.R."/>
            <person name="Hunsperger H.M."/>
            <person name="Ryken S.A."/>
            <person name="Yost W."/>
            <person name="Jha R.K."/>
            <person name="Patterson J."/>
            <person name="Monnat R.J. Jr."/>
            <person name="Barlow S.B."/>
            <person name="Starkenburg S.R."/>
            <person name="Cattolico R.A."/>
        </authorList>
    </citation>
    <scope>NUCLEOTIDE SEQUENCE</scope>
    <source>
        <strain evidence="5">CCMP291</strain>
    </source>
</reference>
<evidence type="ECO:0000313" key="5">
    <source>
        <dbReference type="Proteomes" id="UP000037460"/>
    </source>
</evidence>
<accession>A0A0M0JVB4</accession>
<feature type="domain" description="EF-hand" evidence="3">
    <location>
        <begin position="168"/>
        <end position="203"/>
    </location>
</feature>
<dbReference type="OrthoDB" id="187912at2759"/>
<dbReference type="PROSITE" id="PS50222">
    <property type="entry name" value="EF_HAND_2"/>
    <property type="match status" value="3"/>
</dbReference>
<dbReference type="Proteomes" id="UP000037460">
    <property type="component" value="Unassembled WGS sequence"/>
</dbReference>
<dbReference type="PANTHER" id="PTHR23050">
    <property type="entry name" value="CALCIUM BINDING PROTEIN"/>
    <property type="match status" value="1"/>
</dbReference>
<dbReference type="SUPFAM" id="SSF47473">
    <property type="entry name" value="EF-hand"/>
    <property type="match status" value="1"/>
</dbReference>
<dbReference type="AlphaFoldDB" id="A0A0M0JVB4"/>
<evidence type="ECO:0000256" key="1">
    <source>
        <dbReference type="ARBA" id="ARBA00022737"/>
    </source>
</evidence>
<keyword evidence="5" id="KW-1185">Reference proteome</keyword>
<sequence length="556" mass="62679">MMDELRDYRWYEEDMLHPSAPAADYITERLLAAHFDGADDPLRDSVSKLRIAAQHRQARPTSKQALRFAESRLEEAHQLRASHPYLRLDEEIGHFEAMLRAARFSEGDADGNVKLDFEEFLALQSDSIRRANTVEEIREWFQMASGGAEFCSVNDFFFFSLSKASARAGATALKDAFKRWDRDKTGYLDSVEFARAATEMGFGSVAHKLFKDLDTDNSGAVSYEELERSLLQSKTPGAKELITSLVWSPPRDGADGAPAKLRSPPAFDTSRWKLEGKDASTLGAELRALLLATGAPLADLVRLFDQDAGSAMLVDDVEFHKAMREQFGYKGSKWTIDALFKSLDADGDGEIGFDELFEFLHGKRHPLDMRSKRIRGAKLEPPKRGWKLDELLWDVETLRVLLQQLLERQNLGAHDLLIAWAPDPTDILLTRREYTERMHSLFVGHEDLWRDVVADVVEDSFHEIVRHVPRSNSATPLAHESQSRKTSLLTAQVNKKITVITRSEGTKGGETKAQEKKPKDAAAIHAIFDKVVQEQVKKAKFDKEVREAVDAELLKA</sequence>
<evidence type="ECO:0000256" key="2">
    <source>
        <dbReference type="ARBA" id="ARBA00022837"/>
    </source>
</evidence>
<dbReference type="GO" id="GO:0005509">
    <property type="term" value="F:calcium ion binding"/>
    <property type="evidence" value="ECO:0007669"/>
    <property type="project" value="InterPro"/>
</dbReference>
<dbReference type="Gene3D" id="1.10.238.10">
    <property type="entry name" value="EF-hand"/>
    <property type="match status" value="2"/>
</dbReference>
<feature type="domain" description="EF-hand" evidence="3">
    <location>
        <begin position="208"/>
        <end position="236"/>
    </location>
</feature>
<dbReference type="SMART" id="SM00054">
    <property type="entry name" value="EFh"/>
    <property type="match status" value="4"/>
</dbReference>
<dbReference type="InterPro" id="IPR050145">
    <property type="entry name" value="Centrin_CML-like"/>
</dbReference>
<dbReference type="CDD" id="cd00051">
    <property type="entry name" value="EFh"/>
    <property type="match status" value="1"/>
</dbReference>
<dbReference type="EMBL" id="JWZX01002251">
    <property type="protein sequence ID" value="KOO30292.1"/>
    <property type="molecule type" value="Genomic_DNA"/>
</dbReference>
<keyword evidence="2" id="KW-0106">Calcium</keyword>
<comment type="caution">
    <text evidence="4">The sequence shown here is derived from an EMBL/GenBank/DDBJ whole genome shotgun (WGS) entry which is preliminary data.</text>
</comment>
<dbReference type="InterPro" id="IPR002048">
    <property type="entry name" value="EF_hand_dom"/>
</dbReference>
<protein>
    <submittedName>
        <fullName evidence="4">Gscfa family protein</fullName>
    </submittedName>
</protein>
<dbReference type="Pfam" id="PF13833">
    <property type="entry name" value="EF-hand_8"/>
    <property type="match status" value="1"/>
</dbReference>